<evidence type="ECO:0000256" key="1">
    <source>
        <dbReference type="SAM" id="Phobius"/>
    </source>
</evidence>
<accession>A0ABD6C9Q4</accession>
<keyword evidence="1" id="KW-0472">Membrane</keyword>
<comment type="caution">
    <text evidence="2">The sequence shown here is derived from an EMBL/GenBank/DDBJ whole genome shotgun (WGS) entry which is preliminary data.</text>
</comment>
<evidence type="ECO:0000313" key="2">
    <source>
        <dbReference type="EMBL" id="MFD1586589.1"/>
    </source>
</evidence>
<reference evidence="2 3" key="1">
    <citation type="journal article" date="2019" name="Int. J. Syst. Evol. Microbiol.">
        <title>The Global Catalogue of Microorganisms (GCM) 10K type strain sequencing project: providing services to taxonomists for standard genome sequencing and annotation.</title>
        <authorList>
            <consortium name="The Broad Institute Genomics Platform"/>
            <consortium name="The Broad Institute Genome Sequencing Center for Infectious Disease"/>
            <person name="Wu L."/>
            <person name="Ma J."/>
        </authorList>
    </citation>
    <scope>NUCLEOTIDE SEQUENCE [LARGE SCALE GENOMIC DNA]</scope>
    <source>
        <strain evidence="2 3">CGMCC 1.12125</strain>
    </source>
</reference>
<keyword evidence="1" id="KW-1133">Transmembrane helix</keyword>
<dbReference type="EMBL" id="JBHUDJ010000002">
    <property type="protein sequence ID" value="MFD1586589.1"/>
    <property type="molecule type" value="Genomic_DNA"/>
</dbReference>
<organism evidence="2 3">
    <name type="scientific">Halorientalis brevis</name>
    <dbReference type="NCBI Taxonomy" id="1126241"/>
    <lineage>
        <taxon>Archaea</taxon>
        <taxon>Methanobacteriati</taxon>
        <taxon>Methanobacteriota</taxon>
        <taxon>Stenosarchaea group</taxon>
        <taxon>Halobacteria</taxon>
        <taxon>Halobacteriales</taxon>
        <taxon>Haloarculaceae</taxon>
        <taxon>Halorientalis</taxon>
    </lineage>
</organism>
<dbReference type="AlphaFoldDB" id="A0ABD6C9Q4"/>
<protein>
    <submittedName>
        <fullName evidence="2">Uncharacterized protein</fullName>
    </submittedName>
</protein>
<name>A0ABD6C9Q4_9EURY</name>
<feature type="transmembrane region" description="Helical" evidence="1">
    <location>
        <begin position="85"/>
        <end position="106"/>
    </location>
</feature>
<gene>
    <name evidence="2" type="ORF">ACFR9U_06315</name>
</gene>
<proteinExistence type="predicted"/>
<feature type="transmembrane region" description="Helical" evidence="1">
    <location>
        <begin position="51"/>
        <end position="73"/>
    </location>
</feature>
<sequence>MGSLDVTRPHVLLRVTGVGAVLAVLLAVQYAGITTLWVLAEQRRVTGTSPIPTALLGVLLIVVPALVAVWCYWRANRYAQAARNWWSAPTLGLALVGAGLIILAVGQTTIAVGCALTTRGPLVDPQFSVSLGYAYSATYLPEPIPVLSFHPGGACSVDVDALPLLVGFPLVAVGLWFEPWIDARLATLAAAVESTLSNAGE</sequence>
<feature type="transmembrane region" description="Helical" evidence="1">
    <location>
        <begin position="12"/>
        <end position="39"/>
    </location>
</feature>
<keyword evidence="1" id="KW-0812">Transmembrane</keyword>
<keyword evidence="3" id="KW-1185">Reference proteome</keyword>
<dbReference type="Proteomes" id="UP001597119">
    <property type="component" value="Unassembled WGS sequence"/>
</dbReference>
<evidence type="ECO:0000313" key="3">
    <source>
        <dbReference type="Proteomes" id="UP001597119"/>
    </source>
</evidence>
<dbReference type="RefSeq" id="WP_247379397.1">
    <property type="nucleotide sequence ID" value="NZ_JALLGV010000007.1"/>
</dbReference>